<dbReference type="Proteomes" id="UP001163821">
    <property type="component" value="Unassembled WGS sequence"/>
</dbReference>
<name>A0AA41Y750_9BACT</name>
<evidence type="ECO:0000259" key="2">
    <source>
        <dbReference type="PROSITE" id="PS51688"/>
    </source>
</evidence>
<sequence length="246" mass="26719">MAKNLTLAGSITGVTNATINDGGIAGNGLHLKNEGWLYLYNTDNSTKYSVNASSAGRLDFYNRTTSAYANIRVANVSGTTGTFTDTIQATTAKLTNLTDNYIPYHISDGSGLANSVIQQVSSNIGIGITPTQKLHVSGNILASGEVTAYSDKRLKSDVKPLSTAIDKISKLNPVEYIKDDKKSIGFIAQELREIYPEFVLGVETENSYLSVNYSQIVAVLTKSIQEQQAMINELQKEVKELRNKII</sequence>
<protein>
    <submittedName>
        <fullName evidence="3">Tail fiber domain-containing protein</fullName>
    </submittedName>
</protein>
<dbReference type="Pfam" id="PF13884">
    <property type="entry name" value="Peptidase_S74"/>
    <property type="match status" value="1"/>
</dbReference>
<evidence type="ECO:0000256" key="1">
    <source>
        <dbReference type="SAM" id="Coils"/>
    </source>
</evidence>
<dbReference type="InterPro" id="IPR030392">
    <property type="entry name" value="S74_ICA"/>
</dbReference>
<feature type="coiled-coil region" evidence="1">
    <location>
        <begin position="217"/>
        <end position="244"/>
    </location>
</feature>
<dbReference type="RefSeq" id="WP_282593240.1">
    <property type="nucleotide sequence ID" value="NZ_JAPAAF010000045.1"/>
</dbReference>
<proteinExistence type="predicted"/>
<accession>A0AA41Y750</accession>
<dbReference type="EMBL" id="JAPAAF010000045">
    <property type="protein sequence ID" value="MCW0484649.1"/>
    <property type="molecule type" value="Genomic_DNA"/>
</dbReference>
<evidence type="ECO:0000313" key="3">
    <source>
        <dbReference type="EMBL" id="MCW0484649.1"/>
    </source>
</evidence>
<comment type="caution">
    <text evidence="3">The sequence shown here is derived from an EMBL/GenBank/DDBJ whole genome shotgun (WGS) entry which is preliminary data.</text>
</comment>
<reference evidence="3" key="1">
    <citation type="submission" date="2022-10" db="EMBL/GenBank/DDBJ databases">
        <title>Gaoshiqiia sediminis gen. nov., sp. nov., isolated from coastal sediment.</title>
        <authorList>
            <person name="Yu W.X."/>
            <person name="Mu D.S."/>
            <person name="Du J.Z."/>
            <person name="Liang Y.Q."/>
        </authorList>
    </citation>
    <scope>NUCLEOTIDE SEQUENCE</scope>
    <source>
        <strain evidence="3">A06</strain>
    </source>
</reference>
<evidence type="ECO:0000313" key="4">
    <source>
        <dbReference type="Proteomes" id="UP001163821"/>
    </source>
</evidence>
<gene>
    <name evidence="3" type="ORF">N2K84_18085</name>
</gene>
<dbReference type="PROSITE" id="PS51688">
    <property type="entry name" value="ICA"/>
    <property type="match status" value="1"/>
</dbReference>
<dbReference type="AlphaFoldDB" id="A0AA41Y750"/>
<organism evidence="3 4">
    <name type="scientific">Gaoshiqia sediminis</name>
    <dbReference type="NCBI Taxonomy" id="2986998"/>
    <lineage>
        <taxon>Bacteria</taxon>
        <taxon>Pseudomonadati</taxon>
        <taxon>Bacteroidota</taxon>
        <taxon>Bacteroidia</taxon>
        <taxon>Marinilabiliales</taxon>
        <taxon>Prolixibacteraceae</taxon>
        <taxon>Gaoshiqia</taxon>
    </lineage>
</organism>
<keyword evidence="1" id="KW-0175">Coiled coil</keyword>
<keyword evidence="4" id="KW-1185">Reference proteome</keyword>
<feature type="domain" description="Peptidase S74" evidence="2">
    <location>
        <begin position="150"/>
        <end position="238"/>
    </location>
</feature>